<gene>
    <name evidence="3" type="ORF">DBV15_09064</name>
</gene>
<feature type="region of interest" description="Disordered" evidence="1">
    <location>
        <begin position="173"/>
        <end position="204"/>
    </location>
</feature>
<feature type="transmembrane region" description="Helical" evidence="2">
    <location>
        <begin position="102"/>
        <end position="124"/>
    </location>
</feature>
<keyword evidence="4" id="KW-1185">Reference proteome</keyword>
<dbReference type="Proteomes" id="UP000310200">
    <property type="component" value="Unassembled WGS sequence"/>
</dbReference>
<reference evidence="3 4" key="1">
    <citation type="journal article" date="2019" name="Philos. Trans. R. Soc. Lond., B, Biol. Sci.">
        <title>Ant behaviour and brain gene expression of defending hosts depend on the ecological success of the intruding social parasite.</title>
        <authorList>
            <person name="Kaur R."/>
            <person name="Stoldt M."/>
            <person name="Jongepier E."/>
            <person name="Feldmeyer B."/>
            <person name="Menzel F."/>
            <person name="Bornberg-Bauer E."/>
            <person name="Foitzik S."/>
        </authorList>
    </citation>
    <scope>NUCLEOTIDE SEQUENCE [LARGE SCALE GENOMIC DNA]</scope>
    <source>
        <tissue evidence="3">Whole body</tissue>
    </source>
</reference>
<accession>A0A4S2JPH8</accession>
<comment type="caution">
    <text evidence="3">The sequence shown here is derived from an EMBL/GenBank/DDBJ whole genome shotgun (WGS) entry which is preliminary data.</text>
</comment>
<keyword evidence="2" id="KW-0472">Membrane</keyword>
<protein>
    <submittedName>
        <fullName evidence="3">Uncharacterized protein</fullName>
    </submittedName>
</protein>
<keyword evidence="2" id="KW-0812">Transmembrane</keyword>
<dbReference type="AlphaFoldDB" id="A0A4S2JPH8"/>
<keyword evidence="2" id="KW-1133">Transmembrane helix</keyword>
<sequence>MKVCKDCLSTMFCIQSYAILFVLWRYNNLALKGLTLLERIARRPAACIAAINYETDYVETNTVDTAHGLCRGTAKVAEGEKGFAIYTLRGGEVKARKVERDVYYWFMNCGVLPLLCNAFLGNLFSDMIRIVKYRYLFAGRELQFITLKSSNVSSFLNVTPRRKKLGPILSRMDRAGSPGRCGQASSSLVGPSLGRESHKGPVYI</sequence>
<feature type="compositionally biased region" description="Basic and acidic residues" evidence="1">
    <location>
        <begin position="195"/>
        <end position="204"/>
    </location>
</feature>
<proteinExistence type="predicted"/>
<evidence type="ECO:0000313" key="3">
    <source>
        <dbReference type="EMBL" id="TGZ38105.1"/>
    </source>
</evidence>
<dbReference type="EMBL" id="QBLH01003469">
    <property type="protein sequence ID" value="TGZ38105.1"/>
    <property type="molecule type" value="Genomic_DNA"/>
</dbReference>
<name>A0A4S2JPH8_9HYME</name>
<evidence type="ECO:0000256" key="2">
    <source>
        <dbReference type="SAM" id="Phobius"/>
    </source>
</evidence>
<evidence type="ECO:0000313" key="4">
    <source>
        <dbReference type="Proteomes" id="UP000310200"/>
    </source>
</evidence>
<evidence type="ECO:0000256" key="1">
    <source>
        <dbReference type="SAM" id="MobiDB-lite"/>
    </source>
</evidence>
<organism evidence="3 4">
    <name type="scientific">Temnothorax longispinosus</name>
    <dbReference type="NCBI Taxonomy" id="300112"/>
    <lineage>
        <taxon>Eukaryota</taxon>
        <taxon>Metazoa</taxon>
        <taxon>Ecdysozoa</taxon>
        <taxon>Arthropoda</taxon>
        <taxon>Hexapoda</taxon>
        <taxon>Insecta</taxon>
        <taxon>Pterygota</taxon>
        <taxon>Neoptera</taxon>
        <taxon>Endopterygota</taxon>
        <taxon>Hymenoptera</taxon>
        <taxon>Apocrita</taxon>
        <taxon>Aculeata</taxon>
        <taxon>Formicoidea</taxon>
        <taxon>Formicidae</taxon>
        <taxon>Myrmicinae</taxon>
        <taxon>Temnothorax</taxon>
    </lineage>
</organism>
<feature type="transmembrane region" description="Helical" evidence="2">
    <location>
        <begin position="7"/>
        <end position="26"/>
    </location>
</feature>